<dbReference type="EMBL" id="MT630748">
    <property type="protein sequence ID" value="QNO42515.1"/>
    <property type="molecule type" value="Genomic_DNA"/>
</dbReference>
<dbReference type="PANTHER" id="PTHR43581:SF4">
    <property type="entry name" value="ATP_GTP PHOSPHATASE"/>
    <property type="match status" value="1"/>
</dbReference>
<dbReference type="EMBL" id="MT630698">
    <property type="protein sequence ID" value="QNO42011.1"/>
    <property type="molecule type" value="Genomic_DNA"/>
</dbReference>
<dbReference type="PANTHER" id="PTHR43581">
    <property type="entry name" value="ATP/GTP PHOSPHATASE"/>
    <property type="match status" value="1"/>
</dbReference>
<dbReference type="EMBL" id="MT630619">
    <property type="protein sequence ID" value="QNO41314.1"/>
    <property type="molecule type" value="Genomic_DNA"/>
</dbReference>
<feature type="domain" description="Endonuclease GajA/Old nuclease/RecF-like AAA" evidence="1">
    <location>
        <begin position="6"/>
        <end position="50"/>
    </location>
</feature>
<dbReference type="InterPro" id="IPR051396">
    <property type="entry name" value="Bact_Antivir_Def_Nuclease"/>
</dbReference>
<proteinExistence type="predicted"/>
<dbReference type="GO" id="GO:0016887">
    <property type="term" value="F:ATP hydrolysis activity"/>
    <property type="evidence" value="ECO:0007669"/>
    <property type="project" value="InterPro"/>
</dbReference>
<reference evidence="6" key="1">
    <citation type="submission" date="2020-06" db="EMBL/GenBank/DDBJ databases">
        <title>Unique genomic features of the anaerobic methanotrophic archaea.</title>
        <authorList>
            <person name="Chadwick G.L."/>
            <person name="Skennerton C.T."/>
            <person name="Laso-Perez R."/>
            <person name="Leu A.O."/>
            <person name="Speth D.R."/>
            <person name="Yu H."/>
            <person name="Morgan-Lang C."/>
            <person name="Hatzenpichler R."/>
            <person name="Goudeau D."/>
            <person name="Malmstrom R."/>
            <person name="Brazelton W.J."/>
            <person name="Woyke T."/>
            <person name="Hallam S.J."/>
            <person name="Tyson G.W."/>
            <person name="Wegener G."/>
            <person name="Boetius A."/>
            <person name="Orphan V."/>
        </authorList>
    </citation>
    <scope>NUCLEOTIDE SEQUENCE</scope>
</reference>
<accession>A0A7G9YL48</accession>
<dbReference type="SUPFAM" id="SSF52540">
    <property type="entry name" value="P-loop containing nucleoside triphosphate hydrolases"/>
    <property type="match status" value="1"/>
</dbReference>
<dbReference type="AlphaFoldDB" id="A0A7G9YL48"/>
<evidence type="ECO:0000313" key="3">
    <source>
        <dbReference type="EMBL" id="QNO41314.1"/>
    </source>
</evidence>
<gene>
    <name evidence="6" type="primary">recF</name>
    <name evidence="4" type="ORF">BELEBKFC_00002</name>
    <name evidence="6" type="ORF">IBEPLGGF_00012</name>
    <name evidence="5" type="ORF">KMCHGNIM_00005</name>
    <name evidence="3" type="ORF">LBIJHIGM_00004</name>
</gene>
<dbReference type="Gene3D" id="3.40.50.300">
    <property type="entry name" value="P-loop containing nucleotide triphosphate hydrolases"/>
    <property type="match status" value="1"/>
</dbReference>
<feature type="domain" description="ATPase AAA-type core" evidence="2">
    <location>
        <begin position="210"/>
        <end position="272"/>
    </location>
</feature>
<dbReference type="GO" id="GO:0005524">
    <property type="term" value="F:ATP binding"/>
    <property type="evidence" value="ECO:0007669"/>
    <property type="project" value="InterPro"/>
</dbReference>
<dbReference type="InterPro" id="IPR003959">
    <property type="entry name" value="ATPase_AAA_core"/>
</dbReference>
<name>A0A7G9YL48_9EURY</name>
<evidence type="ECO:0000259" key="2">
    <source>
        <dbReference type="Pfam" id="PF13304"/>
    </source>
</evidence>
<protein>
    <submittedName>
        <fullName evidence="6">DNA replication and repair protein RecF</fullName>
    </submittedName>
</protein>
<dbReference type="InterPro" id="IPR041685">
    <property type="entry name" value="AAA_GajA/Old/RecF-like"/>
</dbReference>
<dbReference type="EMBL" id="MT631360">
    <property type="protein sequence ID" value="QNO48732.1"/>
    <property type="molecule type" value="Genomic_DNA"/>
</dbReference>
<dbReference type="InterPro" id="IPR027417">
    <property type="entry name" value="P-loop_NTPase"/>
</dbReference>
<evidence type="ECO:0000313" key="5">
    <source>
        <dbReference type="EMBL" id="QNO42515.1"/>
    </source>
</evidence>
<organism evidence="6">
    <name type="scientific">Candidatus Methanogaster sp. ANME-2c ERB4</name>
    <dbReference type="NCBI Taxonomy" id="2759911"/>
    <lineage>
        <taxon>Archaea</taxon>
        <taxon>Methanobacteriati</taxon>
        <taxon>Methanobacteriota</taxon>
        <taxon>Stenosarchaea group</taxon>
        <taxon>Methanomicrobia</taxon>
        <taxon>Methanosarcinales</taxon>
        <taxon>ANME-2 cluster</taxon>
        <taxon>Candidatus Methanogasteraceae</taxon>
        <taxon>Candidatus Methanogaster</taxon>
    </lineage>
</organism>
<dbReference type="Pfam" id="PF13304">
    <property type="entry name" value="AAA_21"/>
    <property type="match status" value="1"/>
</dbReference>
<evidence type="ECO:0000313" key="6">
    <source>
        <dbReference type="EMBL" id="QNO48732.1"/>
    </source>
</evidence>
<evidence type="ECO:0000313" key="4">
    <source>
        <dbReference type="EMBL" id="QNO42011.1"/>
    </source>
</evidence>
<evidence type="ECO:0000259" key="1">
    <source>
        <dbReference type="Pfam" id="PF13175"/>
    </source>
</evidence>
<dbReference type="Pfam" id="PF13175">
    <property type="entry name" value="AAA_15"/>
    <property type="match status" value="1"/>
</dbReference>
<sequence length="330" mass="37216">MAGAFISEIDVKEFRGIKRCKEPIKLSKFNVLIGKNNSGKSSLLEALYLFPLPRLHSTIYGGDSDRINQIGERHSGTDSLVYGYSGNAEMKCNVNEYPFTVEIMSNGTSNSSVNDEEVAISNLQHVSKILKISERNIENISIYIPNDTKTLDRYAEYVSSLENEIVKSGANKRVAEFVNQCIDEKYTEVLWTREGLSCRKERPDGSPLYIKLDDLGDGIKRATIIMLLLEAHSPRVVLWDDFESASHPTLIRAQLEWLSKKDWQVVLSTHSIDVLYQLLELEISPTDLQILQMRKLKDDTLIHESLAIDELEDLMNANADPRLLVGALGI</sequence>